<dbReference type="SUPFAM" id="SSF46785">
    <property type="entry name" value="Winged helix' DNA-binding domain"/>
    <property type="match status" value="1"/>
</dbReference>
<evidence type="ECO:0000256" key="1">
    <source>
        <dbReference type="ARBA" id="ARBA00009437"/>
    </source>
</evidence>
<dbReference type="InterPro" id="IPR005119">
    <property type="entry name" value="LysR_subst-bd"/>
</dbReference>
<reference evidence="7" key="1">
    <citation type="submission" date="2015-05" db="EMBL/GenBank/DDBJ databases">
        <authorList>
            <consortium name="Pathogen Informatics"/>
        </authorList>
    </citation>
    <scope>NUCLEOTIDE SEQUENCE [LARGE SCALE GENOMIC DNA]</scope>
    <source>
        <strain evidence="7">T1-815</strain>
    </source>
</reference>
<proteinExistence type="inferred from homology"/>
<feature type="domain" description="HTH lysR-type" evidence="5">
    <location>
        <begin position="3"/>
        <end position="60"/>
    </location>
</feature>
<name>A0A0M6WEQ2_9FIRM</name>
<dbReference type="PANTHER" id="PTHR30419">
    <property type="entry name" value="HTH-TYPE TRANSCRIPTIONAL REGULATOR YBHD"/>
    <property type="match status" value="1"/>
</dbReference>
<dbReference type="GO" id="GO:0003700">
    <property type="term" value="F:DNA-binding transcription factor activity"/>
    <property type="evidence" value="ECO:0007669"/>
    <property type="project" value="InterPro"/>
</dbReference>
<dbReference type="AlphaFoldDB" id="A0A0M6WEQ2"/>
<keyword evidence="3" id="KW-0238">DNA-binding</keyword>
<evidence type="ECO:0000313" key="6">
    <source>
        <dbReference type="EMBL" id="CRL34632.1"/>
    </source>
</evidence>
<dbReference type="InterPro" id="IPR036388">
    <property type="entry name" value="WH-like_DNA-bd_sf"/>
</dbReference>
<sequence length="298" mass="33186">MDINFEYYKIFYYVAKYCNFTKAARALGNSQPNVTRAMNNLEQQINSILFIRNNRGVQLTPEGERLYAHVSAAMSQILAAEEELSDSTGLSHGSVSIGASETALNIYLLDRLKTFHMAYPGIRLKIYNHSTPQAINAVKNGMIDFAVVSTPVEVEVPLKMIKLGSFQEILVGGTTFTALGSQTLSLNELHNYPLIGLGRETMTFQFFNRFFMSHGLEFAPDTETATTDQILPLVKSELGLAFMPKPMAEAAIANREIVEIALEEEIPQRNICMVYDIHHPISAAARELKKVITDSSKI</sequence>
<evidence type="ECO:0000313" key="7">
    <source>
        <dbReference type="Proteomes" id="UP000049472"/>
    </source>
</evidence>
<keyword evidence="4" id="KW-0804">Transcription</keyword>
<dbReference type="Proteomes" id="UP000049472">
    <property type="component" value="Unassembled WGS sequence"/>
</dbReference>
<dbReference type="RefSeq" id="WP_055061283.1">
    <property type="nucleotide sequence ID" value="NZ_CVRQ01000011.1"/>
</dbReference>
<keyword evidence="7" id="KW-1185">Reference proteome</keyword>
<accession>A0A0M6WEQ2</accession>
<dbReference type="Gene3D" id="3.40.190.290">
    <property type="match status" value="1"/>
</dbReference>
<evidence type="ECO:0000256" key="2">
    <source>
        <dbReference type="ARBA" id="ARBA00023015"/>
    </source>
</evidence>
<dbReference type="Pfam" id="PF00126">
    <property type="entry name" value="HTH_1"/>
    <property type="match status" value="1"/>
</dbReference>
<evidence type="ECO:0000259" key="5">
    <source>
        <dbReference type="PROSITE" id="PS50931"/>
    </source>
</evidence>
<organism evidence="6 7">
    <name type="scientific">Agathobacter rectalis</name>
    <dbReference type="NCBI Taxonomy" id="39491"/>
    <lineage>
        <taxon>Bacteria</taxon>
        <taxon>Bacillati</taxon>
        <taxon>Bacillota</taxon>
        <taxon>Clostridia</taxon>
        <taxon>Lachnospirales</taxon>
        <taxon>Lachnospiraceae</taxon>
        <taxon>Agathobacter</taxon>
    </lineage>
</organism>
<dbReference type="InterPro" id="IPR050950">
    <property type="entry name" value="HTH-type_LysR_regulators"/>
</dbReference>
<evidence type="ECO:0000256" key="3">
    <source>
        <dbReference type="ARBA" id="ARBA00023125"/>
    </source>
</evidence>
<dbReference type="FunFam" id="1.10.10.10:FF:000001">
    <property type="entry name" value="LysR family transcriptional regulator"/>
    <property type="match status" value="1"/>
</dbReference>
<protein>
    <submittedName>
        <fullName evidence="6">LysR family transcriptional regulator</fullName>
    </submittedName>
</protein>
<keyword evidence="2" id="KW-0805">Transcription regulation</keyword>
<dbReference type="PANTHER" id="PTHR30419:SF8">
    <property type="entry name" value="NITROGEN ASSIMILATION TRANSCRIPTIONAL ACTIVATOR-RELATED"/>
    <property type="match status" value="1"/>
</dbReference>
<dbReference type="GO" id="GO:0003677">
    <property type="term" value="F:DNA binding"/>
    <property type="evidence" value="ECO:0007669"/>
    <property type="project" value="UniProtKB-KW"/>
</dbReference>
<dbReference type="GO" id="GO:0005829">
    <property type="term" value="C:cytosol"/>
    <property type="evidence" value="ECO:0007669"/>
    <property type="project" value="TreeGrafter"/>
</dbReference>
<dbReference type="PROSITE" id="PS50931">
    <property type="entry name" value="HTH_LYSR"/>
    <property type="match status" value="1"/>
</dbReference>
<gene>
    <name evidence="6" type="ORF">T1815_08891</name>
</gene>
<dbReference type="InterPro" id="IPR000847">
    <property type="entry name" value="LysR_HTH_N"/>
</dbReference>
<evidence type="ECO:0000256" key="4">
    <source>
        <dbReference type="ARBA" id="ARBA00023163"/>
    </source>
</evidence>
<dbReference type="CDD" id="cd05466">
    <property type="entry name" value="PBP2_LTTR_substrate"/>
    <property type="match status" value="1"/>
</dbReference>
<dbReference type="InterPro" id="IPR036390">
    <property type="entry name" value="WH_DNA-bd_sf"/>
</dbReference>
<dbReference type="SUPFAM" id="SSF53850">
    <property type="entry name" value="Periplasmic binding protein-like II"/>
    <property type="match status" value="1"/>
</dbReference>
<dbReference type="EMBL" id="CVRQ01000011">
    <property type="protein sequence ID" value="CRL34632.1"/>
    <property type="molecule type" value="Genomic_DNA"/>
</dbReference>
<dbReference type="PRINTS" id="PR00039">
    <property type="entry name" value="HTHLYSR"/>
</dbReference>
<dbReference type="Gene3D" id="1.10.10.10">
    <property type="entry name" value="Winged helix-like DNA-binding domain superfamily/Winged helix DNA-binding domain"/>
    <property type="match status" value="1"/>
</dbReference>
<dbReference type="Pfam" id="PF03466">
    <property type="entry name" value="LysR_substrate"/>
    <property type="match status" value="1"/>
</dbReference>
<comment type="similarity">
    <text evidence="1">Belongs to the LysR transcriptional regulatory family.</text>
</comment>